<evidence type="ECO:0008006" key="4">
    <source>
        <dbReference type="Google" id="ProtNLM"/>
    </source>
</evidence>
<dbReference type="Proteomes" id="UP000011625">
    <property type="component" value="Unassembled WGS sequence"/>
</dbReference>
<name>M0N8G1_9EURY</name>
<keyword evidence="3" id="KW-1185">Reference proteome</keyword>
<evidence type="ECO:0000313" key="3">
    <source>
        <dbReference type="Proteomes" id="UP000011625"/>
    </source>
</evidence>
<accession>M0N8G1</accession>
<feature type="transmembrane region" description="Helical" evidence="1">
    <location>
        <begin position="170"/>
        <end position="186"/>
    </location>
</feature>
<evidence type="ECO:0000256" key="1">
    <source>
        <dbReference type="SAM" id="Phobius"/>
    </source>
</evidence>
<keyword evidence="1" id="KW-1133">Transmembrane helix</keyword>
<keyword evidence="1" id="KW-0472">Membrane</keyword>
<keyword evidence="1" id="KW-0812">Transmembrane</keyword>
<dbReference type="AlphaFoldDB" id="M0N8G1"/>
<feature type="transmembrane region" description="Helical" evidence="1">
    <location>
        <begin position="78"/>
        <end position="101"/>
    </location>
</feature>
<feature type="transmembrane region" description="Helical" evidence="1">
    <location>
        <begin position="37"/>
        <end position="57"/>
    </location>
</feature>
<dbReference type="RefSeq" id="WP_005042621.1">
    <property type="nucleotide sequence ID" value="NZ_AOME01000051.1"/>
</dbReference>
<comment type="caution">
    <text evidence="2">The sequence shown here is derived from an EMBL/GenBank/DDBJ whole genome shotgun (WGS) entry which is preliminary data.</text>
</comment>
<reference evidence="2 3" key="1">
    <citation type="journal article" date="2014" name="PLoS Genet.">
        <title>Phylogenetically driven sequencing of extremely halophilic archaea reveals strategies for static and dynamic osmo-response.</title>
        <authorList>
            <person name="Becker E.A."/>
            <person name="Seitzer P.M."/>
            <person name="Tritt A."/>
            <person name="Larsen D."/>
            <person name="Krusor M."/>
            <person name="Yao A.I."/>
            <person name="Wu D."/>
            <person name="Madern D."/>
            <person name="Eisen J.A."/>
            <person name="Darling A.E."/>
            <person name="Facciotti M.T."/>
        </authorList>
    </citation>
    <scope>NUCLEOTIDE SEQUENCE [LARGE SCALE GENOMIC DNA]</scope>
    <source>
        <strain evidence="2 3">DSM 8989</strain>
    </source>
</reference>
<dbReference type="STRING" id="1227456.C450_08752"/>
<feature type="transmembrane region" description="Helical" evidence="1">
    <location>
        <begin position="107"/>
        <end position="130"/>
    </location>
</feature>
<gene>
    <name evidence="2" type="ORF">C450_08752</name>
</gene>
<dbReference type="EMBL" id="AOME01000051">
    <property type="protein sequence ID" value="EMA53389.1"/>
    <property type="molecule type" value="Genomic_DNA"/>
</dbReference>
<feature type="transmembrane region" description="Helical" evidence="1">
    <location>
        <begin position="142"/>
        <end position="164"/>
    </location>
</feature>
<protein>
    <recommendedName>
        <fullName evidence="4">DUF5673 domain-containing protein</fullName>
    </recommendedName>
</protein>
<dbReference type="OrthoDB" id="177918at2157"/>
<dbReference type="PATRIC" id="fig|1227456.3.peg.1765"/>
<evidence type="ECO:0000313" key="2">
    <source>
        <dbReference type="EMBL" id="EMA53389.1"/>
    </source>
</evidence>
<sequence length="262" mass="28324">MRRPPIDAFDLALGVYAGAVVLVTATAATGRGLFTRLPFVAAIAALLVVSGVAASRTDPDVWPVERRLHSVLGFAPTAPLLAVMVGASFGVISFSATLGWLRYLLPPAVAGLVVGVVAMRCYVAHVRVLVEWNAEPDARYKWGVRAAWLVGAVVVIVGSFVTALEFETETTFLASFGGVFVAYALVTGRERQYALFESGLVVRRSGALGEAFVPLERLHSIARSDHALTIHRRLPWPIPFRCSIATLRDPDAVESMLRERLE</sequence>
<proteinExistence type="predicted"/>
<organism evidence="2 3">
    <name type="scientific">Halococcus salifodinae DSM 8989</name>
    <dbReference type="NCBI Taxonomy" id="1227456"/>
    <lineage>
        <taxon>Archaea</taxon>
        <taxon>Methanobacteriati</taxon>
        <taxon>Methanobacteriota</taxon>
        <taxon>Stenosarchaea group</taxon>
        <taxon>Halobacteria</taxon>
        <taxon>Halobacteriales</taxon>
        <taxon>Halococcaceae</taxon>
        <taxon>Halococcus</taxon>
    </lineage>
</organism>